<proteinExistence type="predicted"/>
<evidence type="ECO:0000313" key="1">
    <source>
        <dbReference type="EMBL" id="KKK54932.1"/>
    </source>
</evidence>
<sequence>MPSVHTLIGIVNKVASQANTILATLREEYQRRDIMAIVQQISDVPLRTQDIGRTINVIDTQRQSWNKMKFTRRDSIIRKGYSRVKDAGKKRFSTVIQSRVTNDVTGESFDSFVTITHDKQLTRGALEKSTRDFITDKGERTYLTVGYQKPVQGFTWRPRGRR</sequence>
<comment type="caution">
    <text evidence="1">The sequence shown here is derived from an EMBL/GenBank/DDBJ whole genome shotgun (WGS) entry which is preliminary data.</text>
</comment>
<protein>
    <submittedName>
        <fullName evidence="1">Uncharacterized protein</fullName>
    </submittedName>
</protein>
<dbReference type="AlphaFoldDB" id="A0A0F8WDN6"/>
<gene>
    <name evidence="1" type="ORF">LCGC14_3079680</name>
</gene>
<accession>A0A0F8WDN6</accession>
<organism evidence="1">
    <name type="scientific">marine sediment metagenome</name>
    <dbReference type="NCBI Taxonomy" id="412755"/>
    <lineage>
        <taxon>unclassified sequences</taxon>
        <taxon>metagenomes</taxon>
        <taxon>ecological metagenomes</taxon>
    </lineage>
</organism>
<dbReference type="EMBL" id="LAZR01065742">
    <property type="protein sequence ID" value="KKK54932.1"/>
    <property type="molecule type" value="Genomic_DNA"/>
</dbReference>
<reference evidence="1" key="1">
    <citation type="journal article" date="2015" name="Nature">
        <title>Complex archaea that bridge the gap between prokaryotes and eukaryotes.</title>
        <authorList>
            <person name="Spang A."/>
            <person name="Saw J.H."/>
            <person name="Jorgensen S.L."/>
            <person name="Zaremba-Niedzwiedzka K."/>
            <person name="Martijn J."/>
            <person name="Lind A.E."/>
            <person name="van Eijk R."/>
            <person name="Schleper C."/>
            <person name="Guy L."/>
            <person name="Ettema T.J."/>
        </authorList>
    </citation>
    <scope>NUCLEOTIDE SEQUENCE</scope>
</reference>
<name>A0A0F8WDN6_9ZZZZ</name>